<feature type="transmembrane region" description="Helical" evidence="5">
    <location>
        <begin position="132"/>
        <end position="153"/>
    </location>
</feature>
<name>A0A9W7GRA3_9STRA</name>
<dbReference type="Pfam" id="PF01595">
    <property type="entry name" value="CNNM"/>
    <property type="match status" value="1"/>
</dbReference>
<evidence type="ECO:0000256" key="1">
    <source>
        <dbReference type="ARBA" id="ARBA00022737"/>
    </source>
</evidence>
<keyword evidence="3 5" id="KW-1133">Transmembrane helix</keyword>
<feature type="domain" description="CNNM transmembrane" evidence="7">
    <location>
        <begin position="45"/>
        <end position="225"/>
    </location>
</feature>
<dbReference type="PROSITE" id="PS51846">
    <property type="entry name" value="CNNM"/>
    <property type="match status" value="1"/>
</dbReference>
<accession>A0A9W7GRA3</accession>
<keyword evidence="2" id="KW-0129">CBS domain</keyword>
<dbReference type="InterPro" id="IPR000644">
    <property type="entry name" value="CBS_dom"/>
</dbReference>
<dbReference type="GO" id="GO:0016020">
    <property type="term" value="C:membrane"/>
    <property type="evidence" value="ECO:0007669"/>
    <property type="project" value="UniProtKB-UniRule"/>
</dbReference>
<dbReference type="Gene3D" id="3.10.580.10">
    <property type="entry name" value="CBS-domain"/>
    <property type="match status" value="1"/>
</dbReference>
<evidence type="ECO:0008006" key="10">
    <source>
        <dbReference type="Google" id="ProtNLM"/>
    </source>
</evidence>
<keyword evidence="1" id="KW-0677">Repeat</keyword>
<dbReference type="OrthoDB" id="5353557at2759"/>
<evidence type="ECO:0000256" key="2">
    <source>
        <dbReference type="PROSITE-ProRule" id="PRU00703"/>
    </source>
</evidence>
<dbReference type="InterPro" id="IPR046342">
    <property type="entry name" value="CBS_dom_sf"/>
</dbReference>
<comment type="caution">
    <text evidence="8">The sequence shown here is derived from an EMBL/GenBank/DDBJ whole genome shotgun (WGS) entry which is preliminary data.</text>
</comment>
<keyword evidence="9" id="KW-1185">Reference proteome</keyword>
<keyword evidence="3 5" id="KW-0812">Transmembrane</keyword>
<dbReference type="Proteomes" id="UP001165065">
    <property type="component" value="Unassembled WGS sequence"/>
</dbReference>
<dbReference type="InterPro" id="IPR045095">
    <property type="entry name" value="ACDP"/>
</dbReference>
<evidence type="ECO:0000256" key="5">
    <source>
        <dbReference type="SAM" id="Phobius"/>
    </source>
</evidence>
<dbReference type="GO" id="GO:0005737">
    <property type="term" value="C:cytoplasm"/>
    <property type="evidence" value="ECO:0007669"/>
    <property type="project" value="TreeGrafter"/>
</dbReference>
<feature type="transmembrane region" description="Helical" evidence="5">
    <location>
        <begin position="49"/>
        <end position="74"/>
    </location>
</feature>
<dbReference type="SUPFAM" id="SSF54631">
    <property type="entry name" value="CBS-domain pair"/>
    <property type="match status" value="1"/>
</dbReference>
<dbReference type="InterPro" id="IPR002550">
    <property type="entry name" value="CNNM"/>
</dbReference>
<evidence type="ECO:0000256" key="3">
    <source>
        <dbReference type="PROSITE-ProRule" id="PRU01193"/>
    </source>
</evidence>
<gene>
    <name evidence="8" type="ORF">TrCOL_g11381</name>
</gene>
<dbReference type="GO" id="GO:0010960">
    <property type="term" value="P:magnesium ion homeostasis"/>
    <property type="evidence" value="ECO:0007669"/>
    <property type="project" value="InterPro"/>
</dbReference>
<dbReference type="PROSITE" id="PS51371">
    <property type="entry name" value="CBS"/>
    <property type="match status" value="1"/>
</dbReference>
<feature type="compositionally biased region" description="Basic residues" evidence="4">
    <location>
        <begin position="481"/>
        <end position="494"/>
    </location>
</feature>
<feature type="transmembrane region" description="Helical" evidence="5">
    <location>
        <begin position="95"/>
        <end position="120"/>
    </location>
</feature>
<dbReference type="AlphaFoldDB" id="A0A9W7GRA3"/>
<organism evidence="8 9">
    <name type="scientific">Triparma columacea</name>
    <dbReference type="NCBI Taxonomy" id="722753"/>
    <lineage>
        <taxon>Eukaryota</taxon>
        <taxon>Sar</taxon>
        <taxon>Stramenopiles</taxon>
        <taxon>Ochrophyta</taxon>
        <taxon>Bolidophyceae</taxon>
        <taxon>Parmales</taxon>
        <taxon>Triparmaceae</taxon>
        <taxon>Triparma</taxon>
    </lineage>
</organism>
<protein>
    <recommendedName>
        <fullName evidence="10">CNNM transmembrane domain-containing protein</fullName>
    </recommendedName>
</protein>
<evidence type="ECO:0000313" key="8">
    <source>
        <dbReference type="EMBL" id="GMI48810.1"/>
    </source>
</evidence>
<keyword evidence="3 5" id="KW-0472">Membrane</keyword>
<dbReference type="EMBL" id="BRYA01000437">
    <property type="protein sequence ID" value="GMI48810.1"/>
    <property type="molecule type" value="Genomic_DNA"/>
</dbReference>
<evidence type="ECO:0000259" key="6">
    <source>
        <dbReference type="PROSITE" id="PS51371"/>
    </source>
</evidence>
<feature type="domain" description="CBS" evidence="6">
    <location>
        <begin position="326"/>
        <end position="400"/>
    </location>
</feature>
<dbReference type="GO" id="GO:0030026">
    <property type="term" value="P:intracellular manganese ion homeostasis"/>
    <property type="evidence" value="ECO:0007669"/>
    <property type="project" value="TreeGrafter"/>
</dbReference>
<feature type="transmembrane region" description="Helical" evidence="5">
    <location>
        <begin position="165"/>
        <end position="183"/>
    </location>
</feature>
<sequence length="494" mass="54579">MIEVSADVSAAVKLLQENGYGVISPMMTLKDGNFVVAEEEGEALPSSELYLYIGGVVACMLTAALAAGLTMGLLSIDPLKLAIKQKCGTEEEKRMAASILPILSQHHLLLVTLLLMNAAANEALPLFLDELVPSYMAIVLSVTIVLFFGEIFPSAIFTGPKQLRYAYLLSPVVRFLMLVLRPVTYPIAKGLDYLLGHEHETPFNRKELTALVQIQYEEGSRSTSPGRKRSAINYDEVQIISGALTITTSVASDAMVSMSKVYSIPETTMMDSDMMVEICAVGHSRIPVYRSDPSDPTNRSLLTGFILTKKLVALDTSHPRPVSSLMLRSPLCVRPTRVLADLLNDFQEASTHLAIVCMEPEIASECLAKDLPIPKECKVLGIITMEDIIEELLQEEILDETDRFEASALKRAKRVVRRWKSMVRQRRLARGEEVTGGMLSVRDVVNAAREREGGRGGEEEGDEEKGYKGEEGKEPLIDKKEKKKKKKKWYGSKG</sequence>
<evidence type="ECO:0000256" key="4">
    <source>
        <dbReference type="SAM" id="MobiDB-lite"/>
    </source>
</evidence>
<evidence type="ECO:0000313" key="9">
    <source>
        <dbReference type="Proteomes" id="UP001165065"/>
    </source>
</evidence>
<evidence type="ECO:0000259" key="7">
    <source>
        <dbReference type="PROSITE" id="PS51846"/>
    </source>
</evidence>
<proteinExistence type="predicted"/>
<feature type="compositionally biased region" description="Basic and acidic residues" evidence="4">
    <location>
        <begin position="448"/>
        <end position="480"/>
    </location>
</feature>
<dbReference type="PANTHER" id="PTHR12064:SF97">
    <property type="entry name" value="METAL TRANSPORTER CNNM-5"/>
    <property type="match status" value="1"/>
</dbReference>
<feature type="region of interest" description="Disordered" evidence="4">
    <location>
        <begin position="448"/>
        <end position="494"/>
    </location>
</feature>
<reference evidence="9" key="1">
    <citation type="journal article" date="2023" name="Commun. Biol.">
        <title>Genome analysis of Parmales, the sister group of diatoms, reveals the evolutionary specialization of diatoms from phago-mixotrophs to photoautotrophs.</title>
        <authorList>
            <person name="Ban H."/>
            <person name="Sato S."/>
            <person name="Yoshikawa S."/>
            <person name="Yamada K."/>
            <person name="Nakamura Y."/>
            <person name="Ichinomiya M."/>
            <person name="Sato N."/>
            <person name="Blanc-Mathieu R."/>
            <person name="Endo H."/>
            <person name="Kuwata A."/>
            <person name="Ogata H."/>
        </authorList>
    </citation>
    <scope>NUCLEOTIDE SEQUENCE [LARGE SCALE GENOMIC DNA]</scope>
</reference>
<dbReference type="PANTHER" id="PTHR12064">
    <property type="entry name" value="METAL TRANSPORTER CNNM"/>
    <property type="match status" value="1"/>
</dbReference>